<gene>
    <name evidence="3" type="ORF">CYMTET_52573</name>
</gene>
<proteinExistence type="predicted"/>
<evidence type="ECO:0000256" key="1">
    <source>
        <dbReference type="SAM" id="MobiDB-lite"/>
    </source>
</evidence>
<evidence type="ECO:0000313" key="4">
    <source>
        <dbReference type="Proteomes" id="UP001190700"/>
    </source>
</evidence>
<dbReference type="PANTHER" id="PTHR45036:SF1">
    <property type="entry name" value="METHYLTRANSFERASE LIKE 7A"/>
    <property type="match status" value="1"/>
</dbReference>
<dbReference type="Proteomes" id="UP001190700">
    <property type="component" value="Unassembled WGS sequence"/>
</dbReference>
<protein>
    <recommendedName>
        <fullName evidence="2">Methyltransferase type 11 domain-containing protein</fullName>
    </recommendedName>
</protein>
<feature type="domain" description="Methyltransferase type 11" evidence="2">
    <location>
        <begin position="182"/>
        <end position="271"/>
    </location>
</feature>
<dbReference type="InterPro" id="IPR052356">
    <property type="entry name" value="Thiol_S-MT"/>
</dbReference>
<dbReference type="InterPro" id="IPR029063">
    <property type="entry name" value="SAM-dependent_MTases_sf"/>
</dbReference>
<dbReference type="PANTHER" id="PTHR45036">
    <property type="entry name" value="METHYLTRANSFERASE LIKE 7B"/>
    <property type="match status" value="1"/>
</dbReference>
<keyword evidence="4" id="KW-1185">Reference proteome</keyword>
<reference evidence="3 4" key="1">
    <citation type="journal article" date="2015" name="Genome Biol. Evol.">
        <title>Comparative Genomics of a Bacterivorous Green Alga Reveals Evolutionary Causalities and Consequences of Phago-Mixotrophic Mode of Nutrition.</title>
        <authorList>
            <person name="Burns J.A."/>
            <person name="Paasch A."/>
            <person name="Narechania A."/>
            <person name="Kim E."/>
        </authorList>
    </citation>
    <scope>NUCLEOTIDE SEQUENCE [LARGE SCALE GENOMIC DNA]</scope>
    <source>
        <strain evidence="3 4">PLY_AMNH</strain>
    </source>
</reference>
<organism evidence="3 4">
    <name type="scientific">Cymbomonas tetramitiformis</name>
    <dbReference type="NCBI Taxonomy" id="36881"/>
    <lineage>
        <taxon>Eukaryota</taxon>
        <taxon>Viridiplantae</taxon>
        <taxon>Chlorophyta</taxon>
        <taxon>Pyramimonadophyceae</taxon>
        <taxon>Pyramimonadales</taxon>
        <taxon>Pyramimonadaceae</taxon>
        <taxon>Cymbomonas</taxon>
    </lineage>
</organism>
<dbReference type="Pfam" id="PF08241">
    <property type="entry name" value="Methyltransf_11"/>
    <property type="match status" value="1"/>
</dbReference>
<comment type="caution">
    <text evidence="3">The sequence shown here is derived from an EMBL/GenBank/DDBJ whole genome shotgun (WGS) entry which is preliminary data.</text>
</comment>
<dbReference type="EMBL" id="LGRX02034634">
    <property type="protein sequence ID" value="KAK3237346.1"/>
    <property type="molecule type" value="Genomic_DNA"/>
</dbReference>
<feature type="region of interest" description="Disordered" evidence="1">
    <location>
        <begin position="24"/>
        <end position="90"/>
    </location>
</feature>
<dbReference type="GO" id="GO:0008757">
    <property type="term" value="F:S-adenosylmethionine-dependent methyltransferase activity"/>
    <property type="evidence" value="ECO:0007669"/>
    <property type="project" value="InterPro"/>
</dbReference>
<dbReference type="Gene3D" id="3.40.50.150">
    <property type="entry name" value="Vaccinia Virus protein VP39"/>
    <property type="match status" value="1"/>
</dbReference>
<dbReference type="AlphaFoldDB" id="A0AAE0BIS1"/>
<dbReference type="SUPFAM" id="SSF53335">
    <property type="entry name" value="S-adenosyl-L-methionine-dependent methyltransferases"/>
    <property type="match status" value="1"/>
</dbReference>
<dbReference type="CDD" id="cd02440">
    <property type="entry name" value="AdoMet_MTases"/>
    <property type="match status" value="1"/>
</dbReference>
<sequence>MNGLTAPLLPSYLHLRGEVISSRGYKLSGRPRPASGRPLGVRGNAQSKPQPARRPHDLVQFSPGESLPHRDLNSGIRLPQISPNQQGPQHTWPRRQLFLGTSLACVGCLHCQAEARAALRLSAVPPDQVAKWDTRRDNKMDELFAKGMSTGMRSYENAIAPRKAQLFSELLQGLPDGATVVEVGIGTFPNAPFYNSPGAPKSLEVIGIDPNDSMEAYAQEEAKRAAGIEEFRVYHGVAEALPVPTGAADAIVCTLTLCSVADPVRAVAEIRLGDTALAPERRETRGTGG</sequence>
<evidence type="ECO:0000313" key="3">
    <source>
        <dbReference type="EMBL" id="KAK3237346.1"/>
    </source>
</evidence>
<accession>A0AAE0BIS1</accession>
<dbReference type="InterPro" id="IPR013216">
    <property type="entry name" value="Methyltransf_11"/>
</dbReference>
<name>A0AAE0BIS1_9CHLO</name>
<evidence type="ECO:0000259" key="2">
    <source>
        <dbReference type="Pfam" id="PF08241"/>
    </source>
</evidence>